<comment type="caution">
    <text evidence="1">The sequence shown here is derived from an EMBL/GenBank/DDBJ whole genome shotgun (WGS) entry which is preliminary data.</text>
</comment>
<proteinExistence type="predicted"/>
<keyword evidence="2" id="KW-1185">Reference proteome</keyword>
<dbReference type="Gene3D" id="2.70.98.70">
    <property type="match status" value="1"/>
</dbReference>
<evidence type="ECO:0000313" key="2">
    <source>
        <dbReference type="Proteomes" id="UP001589833"/>
    </source>
</evidence>
<name>A0ABV6NN46_9BACI</name>
<accession>A0ABV6NN46</accession>
<organism evidence="1 2">
    <name type="scientific">Halalkalibacter alkalisediminis</name>
    <dbReference type="NCBI Taxonomy" id="935616"/>
    <lineage>
        <taxon>Bacteria</taxon>
        <taxon>Bacillati</taxon>
        <taxon>Bacillota</taxon>
        <taxon>Bacilli</taxon>
        <taxon>Bacillales</taxon>
        <taxon>Bacillaceae</taxon>
        <taxon>Halalkalibacter</taxon>
    </lineage>
</organism>
<gene>
    <name evidence="1" type="ORF">ACFFH4_25380</name>
</gene>
<reference evidence="1 2" key="1">
    <citation type="submission" date="2024-09" db="EMBL/GenBank/DDBJ databases">
        <authorList>
            <person name="Sun Q."/>
            <person name="Mori K."/>
        </authorList>
    </citation>
    <scope>NUCLEOTIDE SEQUENCE [LARGE SCALE GENOMIC DNA]</scope>
    <source>
        <strain evidence="1 2">NCAIM B.02301</strain>
    </source>
</reference>
<dbReference type="EMBL" id="JBHLTR010000115">
    <property type="protein sequence ID" value="MFC0562180.1"/>
    <property type="molecule type" value="Genomic_DNA"/>
</dbReference>
<protein>
    <submittedName>
        <fullName evidence="1">Uncharacterized protein</fullName>
    </submittedName>
</protein>
<dbReference type="Proteomes" id="UP001589833">
    <property type="component" value="Unassembled WGS sequence"/>
</dbReference>
<evidence type="ECO:0000313" key="1">
    <source>
        <dbReference type="EMBL" id="MFC0562180.1"/>
    </source>
</evidence>
<sequence length="180" mass="21033">MYCDGYFDEKRYSFLCNGSQGHSVPIINHSLQADGKSHYSTIKDVVITNDVDTFELDMTKAYLVPTLQELTRKFVWKKNANKELILSDSYLFIETPESIIERFIIPFIHITEDHDGIVLGNDQQLKILFDRNKLALNICENEFVNHFGEKEKVWVVDFTVIKPMKMCSLKVRFKFLDRLS</sequence>
<dbReference type="RefSeq" id="WP_390187662.1">
    <property type="nucleotide sequence ID" value="NZ_JAQQWT010000062.1"/>
</dbReference>